<gene>
    <name evidence="3" type="ORF">E4P33_03460</name>
</gene>
<evidence type="ECO:0000313" key="3">
    <source>
        <dbReference type="EMBL" id="TFI02656.1"/>
    </source>
</evidence>
<dbReference type="Proteomes" id="UP000298017">
    <property type="component" value="Unassembled WGS sequence"/>
</dbReference>
<evidence type="ECO:0000313" key="4">
    <source>
        <dbReference type="Proteomes" id="UP000298017"/>
    </source>
</evidence>
<sequence length="376" mass="38982">MSHVQTPQPRRRPDWLKSVRAALIASGVVAVVLLAFAWPTMTSTTENLPVAIVGTQEQIDAVTEKMPENMLDLHPVAHREDAVNGIRTREVYGGIVLGEQPEFLTASAASPVASQMLSGMATTVQRGIDQQVIEGTTEALEKVKEAATKGPAGMAALSQQAPQQQAGTPPTVTTTDVVPLSEDDPKGSGLAIAGLPLTMGGMIGGILISTLVTGVRKHLLALGLYGVIGGFVLAAILQGLFGILQANFLANWAAIGLGITATASVIVGLSSLIGRAGLAVGAILTMFIGNPISALTSPKEFILAPFGEIGQWLVPGLSGTLLRDLSYFPEANIAAQVWALIAWVTLGIVLTFLGHHRNESSLTGKDGASEPVVAAA</sequence>
<keyword evidence="2" id="KW-1133">Transmembrane helix</keyword>
<accession>A0AAX2SFW6</accession>
<keyword evidence="2" id="KW-0472">Membrane</keyword>
<dbReference type="RefSeq" id="WP_019309212.1">
    <property type="nucleotide sequence ID" value="NZ_CABMOG010000003.1"/>
</dbReference>
<dbReference type="EMBL" id="SPNK01000002">
    <property type="protein sequence ID" value="TFI02656.1"/>
    <property type="molecule type" value="Genomic_DNA"/>
</dbReference>
<feature type="transmembrane region" description="Helical" evidence="2">
    <location>
        <begin position="276"/>
        <end position="296"/>
    </location>
</feature>
<evidence type="ECO:0000256" key="2">
    <source>
        <dbReference type="SAM" id="Phobius"/>
    </source>
</evidence>
<feature type="transmembrane region" description="Helical" evidence="2">
    <location>
        <begin position="249"/>
        <end position="269"/>
    </location>
</feature>
<comment type="caution">
    <text evidence="3">The sequence shown here is derived from an EMBL/GenBank/DDBJ whole genome shotgun (WGS) entry which is preliminary data.</text>
</comment>
<feature type="compositionally biased region" description="Low complexity" evidence="1">
    <location>
        <begin position="159"/>
        <end position="179"/>
    </location>
</feature>
<feature type="transmembrane region" description="Helical" evidence="2">
    <location>
        <begin position="190"/>
        <end position="212"/>
    </location>
</feature>
<organism evidence="3 4">
    <name type="scientific">Kocuria rhizophila</name>
    <dbReference type="NCBI Taxonomy" id="72000"/>
    <lineage>
        <taxon>Bacteria</taxon>
        <taxon>Bacillati</taxon>
        <taxon>Actinomycetota</taxon>
        <taxon>Actinomycetes</taxon>
        <taxon>Micrococcales</taxon>
        <taxon>Micrococcaceae</taxon>
        <taxon>Kocuria</taxon>
    </lineage>
</organism>
<feature type="transmembrane region" description="Helical" evidence="2">
    <location>
        <begin position="333"/>
        <end position="353"/>
    </location>
</feature>
<feature type="region of interest" description="Disordered" evidence="1">
    <location>
        <begin position="151"/>
        <end position="180"/>
    </location>
</feature>
<dbReference type="AlphaFoldDB" id="A0AAX2SFW6"/>
<name>A0AAX2SFW6_KOCRH</name>
<reference evidence="3 4" key="1">
    <citation type="submission" date="2019-03" db="EMBL/GenBank/DDBJ databases">
        <title>Genome Sequencing and Assembly of Various Microbes Isolated from Alder Root Nodule.</title>
        <authorList>
            <person name="Swanson E."/>
            <person name="Sevigny J.L."/>
            <person name="Pesce C."/>
            <person name="Davis I."/>
            <person name="Kleiner V."/>
            <person name="Tisa L."/>
        </authorList>
    </citation>
    <scope>NUCLEOTIDE SEQUENCE [LARGE SCALE GENOMIC DNA]</scope>
    <source>
        <strain evidence="3 4">4R-31</strain>
    </source>
</reference>
<feature type="transmembrane region" description="Helical" evidence="2">
    <location>
        <begin position="21"/>
        <end position="38"/>
    </location>
</feature>
<feature type="transmembrane region" description="Helical" evidence="2">
    <location>
        <begin position="219"/>
        <end position="243"/>
    </location>
</feature>
<keyword evidence="2" id="KW-0812">Transmembrane</keyword>
<proteinExistence type="predicted"/>
<keyword evidence="4" id="KW-1185">Reference proteome</keyword>
<evidence type="ECO:0000256" key="1">
    <source>
        <dbReference type="SAM" id="MobiDB-lite"/>
    </source>
</evidence>
<protein>
    <submittedName>
        <fullName evidence="3">ABC transporter permease</fullName>
    </submittedName>
</protein>